<keyword evidence="1" id="KW-0863">Zinc-finger</keyword>
<reference evidence="3" key="1">
    <citation type="submission" date="2025-08" db="UniProtKB">
        <authorList>
            <consortium name="RefSeq"/>
        </authorList>
    </citation>
    <scope>IDENTIFICATION</scope>
    <source>
        <tissue evidence="3">Leaf</tissue>
    </source>
</reference>
<sequence>MDEEGRLRNVFWADARSRAAYESFGDVLFFDTTYLTDKYDLPLTPFVGVNHHGLSATQRNESVDAFFDDYVSSKTSLKQFVEQYDNALKSKVEKENKADYFSSNSTYKSVTDCFFEKQFHESYTNDIFRLFQDELRGLLYCNCELDKVDGLISSFNVTDIQRGKEVNILIEKDVKEIPSRYILAHWRKDLRRRYCNVKDCYEDRRMSEHNLQFDNLCTNFFEAAEIAASSSEKY</sequence>
<dbReference type="GeneID" id="125312713"/>
<dbReference type="PANTHER" id="PTHR31669">
    <property type="entry name" value="PROTEIN FAR1-RELATED SEQUENCE 10-RELATED"/>
    <property type="match status" value="1"/>
</dbReference>
<dbReference type="InterPro" id="IPR031052">
    <property type="entry name" value="FHY3/FAR1"/>
</dbReference>
<dbReference type="Proteomes" id="UP000827889">
    <property type="component" value="Chromosome 10"/>
</dbReference>
<name>A0ABM3GTU8_9MYRT</name>
<keyword evidence="2" id="KW-1185">Reference proteome</keyword>
<evidence type="ECO:0000313" key="3">
    <source>
        <dbReference type="RefSeq" id="XP_048127783.1"/>
    </source>
</evidence>
<evidence type="ECO:0000256" key="1">
    <source>
        <dbReference type="RuleBase" id="RU367018"/>
    </source>
</evidence>
<proteinExistence type="inferred from homology"/>
<protein>
    <recommendedName>
        <fullName evidence="1">Protein FAR1-RELATED SEQUENCE</fullName>
    </recommendedName>
</protein>
<comment type="function">
    <text evidence="1">Putative transcription activator involved in regulating light control of development.</text>
</comment>
<accession>A0ABM3GTU8</accession>
<comment type="similarity">
    <text evidence="1">Belongs to the FHY3/FAR1 family.</text>
</comment>
<comment type="subcellular location">
    <subcellularLocation>
        <location evidence="1">Nucleus</location>
    </subcellularLocation>
</comment>
<organism evidence="2 3">
    <name type="scientific">Rhodamnia argentea</name>
    <dbReference type="NCBI Taxonomy" id="178133"/>
    <lineage>
        <taxon>Eukaryota</taxon>
        <taxon>Viridiplantae</taxon>
        <taxon>Streptophyta</taxon>
        <taxon>Embryophyta</taxon>
        <taxon>Tracheophyta</taxon>
        <taxon>Spermatophyta</taxon>
        <taxon>Magnoliopsida</taxon>
        <taxon>eudicotyledons</taxon>
        <taxon>Gunneridae</taxon>
        <taxon>Pentapetalae</taxon>
        <taxon>rosids</taxon>
        <taxon>malvids</taxon>
        <taxon>Myrtales</taxon>
        <taxon>Myrtaceae</taxon>
        <taxon>Myrtoideae</taxon>
        <taxon>Myrteae</taxon>
        <taxon>Australasian group</taxon>
        <taxon>Rhodamnia</taxon>
    </lineage>
</organism>
<keyword evidence="1" id="KW-0479">Metal-binding</keyword>
<dbReference type="RefSeq" id="XP_048127783.1">
    <property type="nucleotide sequence ID" value="XM_048271826.1"/>
</dbReference>
<keyword evidence="1" id="KW-0539">Nucleus</keyword>
<keyword evidence="1" id="KW-0862">Zinc</keyword>
<evidence type="ECO:0000313" key="2">
    <source>
        <dbReference type="Proteomes" id="UP000827889"/>
    </source>
</evidence>
<gene>
    <name evidence="3" type="primary">LOC125312713</name>
</gene>
<dbReference type="PANTHER" id="PTHR31669:SF283">
    <property type="entry name" value="PROTEIN FAR1-RELATED SEQUENCE"/>
    <property type="match status" value="1"/>
</dbReference>